<evidence type="ECO:0000313" key="2">
    <source>
        <dbReference type="Proteomes" id="UP001500979"/>
    </source>
</evidence>
<protein>
    <recommendedName>
        <fullName evidence="3">ComF family protein</fullName>
    </recommendedName>
</protein>
<dbReference type="InterPro" id="IPR029057">
    <property type="entry name" value="PRTase-like"/>
</dbReference>
<organism evidence="1 2">
    <name type="scientific">Saccharopolyspora taberi</name>
    <dbReference type="NCBI Taxonomy" id="60895"/>
    <lineage>
        <taxon>Bacteria</taxon>
        <taxon>Bacillati</taxon>
        <taxon>Actinomycetota</taxon>
        <taxon>Actinomycetes</taxon>
        <taxon>Pseudonocardiales</taxon>
        <taxon>Pseudonocardiaceae</taxon>
        <taxon>Saccharopolyspora</taxon>
    </lineage>
</organism>
<dbReference type="Gene3D" id="3.40.50.2020">
    <property type="match status" value="1"/>
</dbReference>
<dbReference type="RefSeq" id="WP_344677755.1">
    <property type="nucleotide sequence ID" value="NZ_BAAAUX010000003.1"/>
</dbReference>
<dbReference type="CDD" id="cd06223">
    <property type="entry name" value="PRTases_typeI"/>
    <property type="match status" value="1"/>
</dbReference>
<dbReference type="EMBL" id="BAAAUX010000003">
    <property type="protein sequence ID" value="GAA2776234.1"/>
    <property type="molecule type" value="Genomic_DNA"/>
</dbReference>
<evidence type="ECO:0008006" key="3">
    <source>
        <dbReference type="Google" id="ProtNLM"/>
    </source>
</evidence>
<dbReference type="InterPro" id="IPR000836">
    <property type="entry name" value="PRTase_dom"/>
</dbReference>
<name>A0ABN3V6L4_9PSEU</name>
<evidence type="ECO:0000313" key="1">
    <source>
        <dbReference type="EMBL" id="GAA2776234.1"/>
    </source>
</evidence>
<sequence length="274" mass="29639">MDSAIDNDEGLGDFILEISRVVGAGFLRNAVRESGVTCRVCATPLELNRNYVECFGCREVRLAAKRQGAGLADLVVPLFYALKGAQSGHLMHSYKTAAVTKAGVDQLGLLLSTALNLHEPCIVSAVGRPLSAWASVPSTRTPGRDHPIRRIAARSLKYTGLPEIVMFPGPGFTRTPREFLPQLWMVADQDLTGHHVLLIDDTWTTGSHAQSASAALRSAGATAVTVLVLARWLTTTWSPTQRFVRERLNEDYDILSCPVSGTRCALPGISDAPF</sequence>
<reference evidence="1 2" key="1">
    <citation type="journal article" date="2019" name="Int. J. Syst. Evol. Microbiol.">
        <title>The Global Catalogue of Microorganisms (GCM) 10K type strain sequencing project: providing services to taxonomists for standard genome sequencing and annotation.</title>
        <authorList>
            <consortium name="The Broad Institute Genomics Platform"/>
            <consortium name="The Broad Institute Genome Sequencing Center for Infectious Disease"/>
            <person name="Wu L."/>
            <person name="Ma J."/>
        </authorList>
    </citation>
    <scope>NUCLEOTIDE SEQUENCE [LARGE SCALE GENOMIC DNA]</scope>
    <source>
        <strain evidence="1 2">JCM 9383</strain>
    </source>
</reference>
<comment type="caution">
    <text evidence="1">The sequence shown here is derived from an EMBL/GenBank/DDBJ whole genome shotgun (WGS) entry which is preliminary data.</text>
</comment>
<keyword evidence="2" id="KW-1185">Reference proteome</keyword>
<dbReference type="Proteomes" id="UP001500979">
    <property type="component" value="Unassembled WGS sequence"/>
</dbReference>
<accession>A0ABN3V6L4</accession>
<dbReference type="SUPFAM" id="SSF53271">
    <property type="entry name" value="PRTase-like"/>
    <property type="match status" value="1"/>
</dbReference>
<proteinExistence type="predicted"/>
<gene>
    <name evidence="1" type="ORF">GCM10010470_05800</name>
</gene>